<dbReference type="FunFam" id="3.90.70.30:FF:000001">
    <property type="entry name" value="Glutathione gamma-glutamylcysteinyltransferase 1"/>
    <property type="match status" value="1"/>
</dbReference>
<dbReference type="SUPFAM" id="SSF54001">
    <property type="entry name" value="Cysteine proteinases"/>
    <property type="match status" value="1"/>
</dbReference>
<dbReference type="PROSITE" id="PS51443">
    <property type="entry name" value="PCS"/>
    <property type="match status" value="1"/>
</dbReference>
<name>A0A9P6X835_RHIOR</name>
<comment type="caution">
    <text evidence="6">The sequence shown here is derived from an EMBL/GenBank/DDBJ whole genome shotgun (WGS) entry which is preliminary data.</text>
</comment>
<evidence type="ECO:0000313" key="7">
    <source>
        <dbReference type="Proteomes" id="UP000716291"/>
    </source>
</evidence>
<keyword evidence="3" id="KW-0808">Transferase</keyword>
<reference evidence="6" key="1">
    <citation type="journal article" date="2020" name="Microb. Genom.">
        <title>Genetic diversity of clinical and environmental Mucorales isolates obtained from an investigation of mucormycosis cases among solid organ transplant recipients.</title>
        <authorList>
            <person name="Nguyen M.H."/>
            <person name="Kaul D."/>
            <person name="Muto C."/>
            <person name="Cheng S.J."/>
            <person name="Richter R.A."/>
            <person name="Bruno V.M."/>
            <person name="Liu G."/>
            <person name="Beyhan S."/>
            <person name="Sundermann A.J."/>
            <person name="Mounaud S."/>
            <person name="Pasculle A.W."/>
            <person name="Nierman W.C."/>
            <person name="Driscoll E."/>
            <person name="Cumbie R."/>
            <person name="Clancy C.J."/>
            <person name="Dupont C.L."/>
        </authorList>
    </citation>
    <scope>NUCLEOTIDE SEQUENCE</scope>
    <source>
        <strain evidence="6">GL11</strain>
    </source>
</reference>
<evidence type="ECO:0000256" key="2">
    <source>
        <dbReference type="ARBA" id="ARBA00022539"/>
    </source>
</evidence>
<dbReference type="Pfam" id="PF05023">
    <property type="entry name" value="Phytochelatin"/>
    <property type="match status" value="1"/>
</dbReference>
<evidence type="ECO:0000313" key="6">
    <source>
        <dbReference type="EMBL" id="KAG1307332.1"/>
    </source>
</evidence>
<keyword evidence="2" id="KW-0104">Cadmium</keyword>
<dbReference type="InterPro" id="IPR038156">
    <property type="entry name" value="PCS_N_sf"/>
</dbReference>
<dbReference type="InterPro" id="IPR040409">
    <property type="entry name" value="PCS-like"/>
</dbReference>
<dbReference type="EMBL" id="JAANQT010000964">
    <property type="protein sequence ID" value="KAG1307332.1"/>
    <property type="molecule type" value="Genomic_DNA"/>
</dbReference>
<evidence type="ECO:0000256" key="4">
    <source>
        <dbReference type="ARBA" id="ARBA00022723"/>
    </source>
</evidence>
<dbReference type="InterPro" id="IPR007719">
    <property type="entry name" value="PCS_N"/>
</dbReference>
<evidence type="ECO:0000259" key="5">
    <source>
        <dbReference type="PROSITE" id="PS51443"/>
    </source>
</evidence>
<dbReference type="GO" id="GO:0046872">
    <property type="term" value="F:metal ion binding"/>
    <property type="evidence" value="ECO:0007669"/>
    <property type="project" value="UniProtKB-KW"/>
</dbReference>
<evidence type="ECO:0000256" key="1">
    <source>
        <dbReference type="ARBA" id="ARBA00012468"/>
    </source>
</evidence>
<evidence type="ECO:0000256" key="3">
    <source>
        <dbReference type="ARBA" id="ARBA00022679"/>
    </source>
</evidence>
<sequence>MMNSRTISTCLKIKHFRTNSSILNNRTSIFPASQAFLRQATTSSILDPRPPFFNQEVMFKEQEVDLVKFTSAEGKRLFRGAMIQGQAESFFKLMGNFSTQSAPTHGGVSSLAMVLNALEIDPKRIWKGNWRWFSSEQMKTCSSAESIQEHGIPFDEFTCLAQIYCQVEPYRAKDYQAFLSHLETITSDANSQMVVHYSRSALGQPDILAHFSPIGGYNKEEDQVLIMDVARGKYPSVWVKTRDLYDAMRMQSIEESGRARGYFILSNPENAKNSNTFFKLKCKDCTRQCRSK</sequence>
<dbReference type="GO" id="GO:0046938">
    <property type="term" value="P:phytochelatin biosynthetic process"/>
    <property type="evidence" value="ECO:0007669"/>
    <property type="project" value="InterPro"/>
</dbReference>
<proteinExistence type="predicted"/>
<accession>A0A9P6X835</accession>
<dbReference type="Gene3D" id="3.90.70.30">
    <property type="entry name" value="Phytochelatin synthase, N-terminal domain"/>
    <property type="match status" value="1"/>
</dbReference>
<dbReference type="PANTHER" id="PTHR33447">
    <property type="entry name" value="GLUTATHIONE GAMMA-GLUTAMYLCYSTEINYLTRANSFERASE"/>
    <property type="match status" value="1"/>
</dbReference>
<organism evidence="6 7">
    <name type="scientific">Rhizopus oryzae</name>
    <name type="common">Mucormycosis agent</name>
    <name type="synonym">Rhizopus arrhizus var. delemar</name>
    <dbReference type="NCBI Taxonomy" id="64495"/>
    <lineage>
        <taxon>Eukaryota</taxon>
        <taxon>Fungi</taxon>
        <taxon>Fungi incertae sedis</taxon>
        <taxon>Mucoromycota</taxon>
        <taxon>Mucoromycotina</taxon>
        <taxon>Mucoromycetes</taxon>
        <taxon>Mucorales</taxon>
        <taxon>Mucorineae</taxon>
        <taxon>Rhizopodaceae</taxon>
        <taxon>Rhizopus</taxon>
    </lineage>
</organism>
<keyword evidence="4" id="KW-0479">Metal-binding</keyword>
<feature type="domain" description="Peptidase C83" evidence="5">
    <location>
        <begin position="47"/>
        <end position="270"/>
    </location>
</feature>
<dbReference type="OrthoDB" id="448954at2759"/>
<protein>
    <recommendedName>
        <fullName evidence="1">glutathione gamma-glutamylcysteinyltransferase</fullName>
        <ecNumber evidence="1">2.3.2.15</ecNumber>
    </recommendedName>
</protein>
<dbReference type="GO" id="GO:0016756">
    <property type="term" value="F:glutathione gamma-glutamylcysteinyltransferase activity"/>
    <property type="evidence" value="ECO:0007669"/>
    <property type="project" value="UniProtKB-EC"/>
</dbReference>
<gene>
    <name evidence="6" type="ORF">G6F64_006893</name>
</gene>
<dbReference type="InterPro" id="IPR038765">
    <property type="entry name" value="Papain-like_cys_pep_sf"/>
</dbReference>
<dbReference type="EC" id="2.3.2.15" evidence="1"/>
<keyword evidence="7" id="KW-1185">Reference proteome</keyword>
<dbReference type="AlphaFoldDB" id="A0A9P6X835"/>
<dbReference type="GO" id="GO:0010038">
    <property type="term" value="P:response to metal ion"/>
    <property type="evidence" value="ECO:0007669"/>
    <property type="project" value="InterPro"/>
</dbReference>
<dbReference type="Proteomes" id="UP000716291">
    <property type="component" value="Unassembled WGS sequence"/>
</dbReference>